<proteinExistence type="predicted"/>
<gene>
    <name evidence="1" type="ORF">CIK65_00920</name>
</gene>
<comment type="caution">
    <text evidence="1">The sequence shown here is derived from an EMBL/GenBank/DDBJ whole genome shotgun (WGS) entry which is preliminary data.</text>
</comment>
<name>A0A2A3YZR2_BREAU</name>
<dbReference type="AlphaFoldDB" id="A0A2A3YZR2"/>
<evidence type="ECO:0000313" key="1">
    <source>
        <dbReference type="EMBL" id="PCC44757.1"/>
    </source>
</evidence>
<reference evidence="1 2" key="1">
    <citation type="journal article" date="2017" name="Elife">
        <title>Extensive horizontal gene transfer in cheese-associated bacteria.</title>
        <authorList>
            <person name="Bonham K.S."/>
            <person name="Wolfe B.E."/>
            <person name="Dutton R.J."/>
        </authorList>
    </citation>
    <scope>NUCLEOTIDE SEQUENCE [LARGE SCALE GENOMIC DNA]</scope>
    <source>
        <strain evidence="1 2">962_8</strain>
    </source>
</reference>
<dbReference type="Proteomes" id="UP000218620">
    <property type="component" value="Unassembled WGS sequence"/>
</dbReference>
<sequence length="149" mass="16658">MLELLIAEQIAPTRPTTAPIADRLSAGVVYPRLAHVRTSAHTVLMTEDYGTATWRYWQDIRNDAGARGSFQDRPPMPVRARIEWERDGVEGVDGIATRLGFDGAIFVELKDRRCSTLGVWLGPDHVWWPGKQGDDLLTSFPRCVESAPL</sequence>
<accession>A0A2A3YZR2</accession>
<dbReference type="EMBL" id="NRGQ01000002">
    <property type="protein sequence ID" value="PCC44757.1"/>
    <property type="molecule type" value="Genomic_DNA"/>
</dbReference>
<protein>
    <submittedName>
        <fullName evidence="1">Uncharacterized protein</fullName>
    </submittedName>
</protein>
<evidence type="ECO:0000313" key="2">
    <source>
        <dbReference type="Proteomes" id="UP000218620"/>
    </source>
</evidence>
<organism evidence="1 2">
    <name type="scientific">Brevibacterium aurantiacum</name>
    <dbReference type="NCBI Taxonomy" id="273384"/>
    <lineage>
        <taxon>Bacteria</taxon>
        <taxon>Bacillati</taxon>
        <taxon>Actinomycetota</taxon>
        <taxon>Actinomycetes</taxon>
        <taxon>Micrococcales</taxon>
        <taxon>Brevibacteriaceae</taxon>
        <taxon>Brevibacterium</taxon>
    </lineage>
</organism>